<protein>
    <submittedName>
        <fullName evidence="3">PepSY-associated TM helix domain-containing protein</fullName>
    </submittedName>
</protein>
<name>A0ABW0S1U8_9BURK</name>
<evidence type="ECO:0000313" key="4">
    <source>
        <dbReference type="Proteomes" id="UP001596086"/>
    </source>
</evidence>
<dbReference type="PANTHER" id="PTHR34219">
    <property type="entry name" value="IRON-REGULATED INNER MEMBRANE PROTEIN-RELATED"/>
    <property type="match status" value="1"/>
</dbReference>
<comment type="caution">
    <text evidence="3">The sequence shown here is derived from an EMBL/GenBank/DDBJ whole genome shotgun (WGS) entry which is preliminary data.</text>
</comment>
<feature type="transmembrane region" description="Helical" evidence="2">
    <location>
        <begin position="19"/>
        <end position="41"/>
    </location>
</feature>
<feature type="transmembrane region" description="Helical" evidence="2">
    <location>
        <begin position="361"/>
        <end position="382"/>
    </location>
</feature>
<feature type="compositionally biased region" description="Low complexity" evidence="1">
    <location>
        <begin position="105"/>
        <end position="126"/>
    </location>
</feature>
<organism evidence="3 4">
    <name type="scientific">Massilia aerilata</name>
    <dbReference type="NCBI Taxonomy" id="453817"/>
    <lineage>
        <taxon>Bacteria</taxon>
        <taxon>Pseudomonadati</taxon>
        <taxon>Pseudomonadota</taxon>
        <taxon>Betaproteobacteria</taxon>
        <taxon>Burkholderiales</taxon>
        <taxon>Oxalobacteraceae</taxon>
        <taxon>Telluria group</taxon>
        <taxon>Massilia</taxon>
    </lineage>
</organism>
<keyword evidence="2" id="KW-1133">Transmembrane helix</keyword>
<evidence type="ECO:0000256" key="1">
    <source>
        <dbReference type="SAM" id="MobiDB-lite"/>
    </source>
</evidence>
<keyword evidence="4" id="KW-1185">Reference proteome</keyword>
<keyword evidence="2" id="KW-0812">Transmembrane</keyword>
<dbReference type="InterPro" id="IPR016174">
    <property type="entry name" value="Di-haem_cyt_TM"/>
</dbReference>
<evidence type="ECO:0000256" key="2">
    <source>
        <dbReference type="SAM" id="Phobius"/>
    </source>
</evidence>
<feature type="transmembrane region" description="Helical" evidence="2">
    <location>
        <begin position="216"/>
        <end position="238"/>
    </location>
</feature>
<dbReference type="InterPro" id="IPR005625">
    <property type="entry name" value="PepSY-ass_TM"/>
</dbReference>
<dbReference type="Proteomes" id="UP001596086">
    <property type="component" value="Unassembled WGS sequence"/>
</dbReference>
<feature type="transmembrane region" description="Helical" evidence="2">
    <location>
        <begin position="402"/>
        <end position="431"/>
    </location>
</feature>
<feature type="transmembrane region" description="Helical" evidence="2">
    <location>
        <begin position="173"/>
        <end position="194"/>
    </location>
</feature>
<dbReference type="EMBL" id="JBHSMZ010000015">
    <property type="protein sequence ID" value="MFC5550427.1"/>
    <property type="molecule type" value="Genomic_DNA"/>
</dbReference>
<accession>A0ABW0S1U8</accession>
<keyword evidence="2" id="KW-0472">Membrane</keyword>
<feature type="region of interest" description="Disordered" evidence="1">
    <location>
        <begin position="102"/>
        <end position="127"/>
    </location>
</feature>
<evidence type="ECO:0000313" key="3">
    <source>
        <dbReference type="EMBL" id="MFC5550427.1"/>
    </source>
</evidence>
<dbReference type="SUPFAM" id="SSF81342">
    <property type="entry name" value="Transmembrane di-heme cytochromes"/>
    <property type="match status" value="1"/>
</dbReference>
<sequence length="442" mass="48066">MGPVTIAARRRSLFWRIHFWAALIASPFAFIAVSTGMLYIFTPQIEAALYGQLERVAPQEARLPLDAAVEAARKAAPAGFEVLAVTPPARAGDAVRVGFGPPRPGAGAHAGHGEAAAATAAPAARPGQGGERITVFVDPYRGQVLGSQRDQDRFSEWARRLHSRLLQGESLRWMIELAASWMLVMLLTGLYLWWPRPGQPALPRSGARGRAGWKQWHAFIGVLLGVLSLAMVLTGITWSKYAGENVRALRDWSGQASPQAPARLHSMPQGQQLSYQQAWDRTRALVPDAPPQLTPPRGPHGVWRAGSADRRHPASRFDLVLNAYDGQVLYRAGWDDQTAFGKATAVGIPFHRGELGVWNQLLLFVFAAGVLFSLVSGWVMFFQRRRAGALGLPKLLPGAWRAAPPVGVVIGIGMCALMPLLAWSAAAVIAIEAALHWRQRRA</sequence>
<reference evidence="4" key="1">
    <citation type="journal article" date="2019" name="Int. J. Syst. Evol. Microbiol.">
        <title>The Global Catalogue of Microorganisms (GCM) 10K type strain sequencing project: providing services to taxonomists for standard genome sequencing and annotation.</title>
        <authorList>
            <consortium name="The Broad Institute Genomics Platform"/>
            <consortium name="The Broad Institute Genome Sequencing Center for Infectious Disease"/>
            <person name="Wu L."/>
            <person name="Ma J."/>
        </authorList>
    </citation>
    <scope>NUCLEOTIDE SEQUENCE [LARGE SCALE GENOMIC DNA]</scope>
    <source>
        <strain evidence="4">CGMCC 4.5798</strain>
    </source>
</reference>
<gene>
    <name evidence="3" type="ORF">ACFPO9_18070</name>
</gene>
<dbReference type="RefSeq" id="WP_379773002.1">
    <property type="nucleotide sequence ID" value="NZ_JBHSMZ010000015.1"/>
</dbReference>
<dbReference type="PANTHER" id="PTHR34219:SF1">
    <property type="entry name" value="PEPSY DOMAIN-CONTAINING PROTEIN"/>
    <property type="match status" value="1"/>
</dbReference>
<proteinExistence type="predicted"/>
<dbReference type="Pfam" id="PF03929">
    <property type="entry name" value="PepSY_TM"/>
    <property type="match status" value="1"/>
</dbReference>